<sequence length="72" mass="7916">MSLLKASTPGGKYHTRTAANIIPSVTLDIGTFLPQRPGVCLLTFRSSTPSTGLQVLTDILRTKRYFAFCKEQ</sequence>
<reference evidence="1 2" key="1">
    <citation type="journal article" date="2018" name="Proc. R. Soc. B">
        <title>A non-coding region near Follistatin controls head colour polymorphism in the Gouldian finch.</title>
        <authorList>
            <person name="Toomey M.B."/>
            <person name="Marques C.I."/>
            <person name="Andrade P."/>
            <person name="Araujo P.M."/>
            <person name="Sabatino S."/>
            <person name="Gazda M.A."/>
            <person name="Afonso S."/>
            <person name="Lopes R.J."/>
            <person name="Corbo J.C."/>
            <person name="Carneiro M."/>
        </authorList>
    </citation>
    <scope>NUCLEOTIDE SEQUENCE [LARGE SCALE GENOMIC DNA]</scope>
    <source>
        <strain evidence="1">Red01</strain>
        <tissue evidence="1">Muscle</tissue>
    </source>
</reference>
<dbReference type="EMBL" id="QUSF01000179">
    <property type="protein sequence ID" value="RLV88683.1"/>
    <property type="molecule type" value="Genomic_DNA"/>
</dbReference>
<evidence type="ECO:0000313" key="2">
    <source>
        <dbReference type="Proteomes" id="UP000276834"/>
    </source>
</evidence>
<proteinExistence type="predicted"/>
<comment type="caution">
    <text evidence="1">The sequence shown here is derived from an EMBL/GenBank/DDBJ whole genome shotgun (WGS) entry which is preliminary data.</text>
</comment>
<accession>A0A3L8RVN6</accession>
<protein>
    <submittedName>
        <fullName evidence="1">Uncharacterized protein</fullName>
    </submittedName>
</protein>
<dbReference type="AlphaFoldDB" id="A0A3L8RVN6"/>
<name>A0A3L8RVN6_CHLGU</name>
<keyword evidence="2" id="KW-1185">Reference proteome</keyword>
<gene>
    <name evidence="1" type="ORF">DV515_00015397</name>
</gene>
<evidence type="ECO:0000313" key="1">
    <source>
        <dbReference type="EMBL" id="RLV88683.1"/>
    </source>
</evidence>
<organism evidence="1 2">
    <name type="scientific">Chloebia gouldiae</name>
    <name type="common">Gouldian finch</name>
    <name type="synonym">Erythrura gouldiae</name>
    <dbReference type="NCBI Taxonomy" id="44316"/>
    <lineage>
        <taxon>Eukaryota</taxon>
        <taxon>Metazoa</taxon>
        <taxon>Chordata</taxon>
        <taxon>Craniata</taxon>
        <taxon>Vertebrata</taxon>
        <taxon>Euteleostomi</taxon>
        <taxon>Archelosauria</taxon>
        <taxon>Archosauria</taxon>
        <taxon>Dinosauria</taxon>
        <taxon>Saurischia</taxon>
        <taxon>Theropoda</taxon>
        <taxon>Coelurosauria</taxon>
        <taxon>Aves</taxon>
        <taxon>Neognathae</taxon>
        <taxon>Neoaves</taxon>
        <taxon>Telluraves</taxon>
        <taxon>Australaves</taxon>
        <taxon>Passeriformes</taxon>
        <taxon>Passeroidea</taxon>
        <taxon>Passeridae</taxon>
        <taxon>Chloebia</taxon>
    </lineage>
</organism>
<dbReference type="Proteomes" id="UP000276834">
    <property type="component" value="Unassembled WGS sequence"/>
</dbReference>